<comment type="caution">
    <text evidence="1">The sequence shown here is derived from an EMBL/GenBank/DDBJ whole genome shotgun (WGS) entry which is preliminary data.</text>
</comment>
<name>A0A4V5NJF3_9PEZI</name>
<dbReference type="Proteomes" id="UP000309340">
    <property type="component" value="Unassembled WGS sequence"/>
</dbReference>
<proteinExistence type="predicted"/>
<dbReference type="SUPFAM" id="SSF54427">
    <property type="entry name" value="NTF2-like"/>
    <property type="match status" value="1"/>
</dbReference>
<dbReference type="InterPro" id="IPR009959">
    <property type="entry name" value="Cyclase_SnoaL-like"/>
</dbReference>
<dbReference type="GO" id="GO:0030638">
    <property type="term" value="P:polyketide metabolic process"/>
    <property type="evidence" value="ECO:0007669"/>
    <property type="project" value="InterPro"/>
</dbReference>
<keyword evidence="2" id="KW-1185">Reference proteome</keyword>
<evidence type="ECO:0008006" key="3">
    <source>
        <dbReference type="Google" id="ProtNLM"/>
    </source>
</evidence>
<protein>
    <recommendedName>
        <fullName evidence="3">SnoaL-like domain-containing protein</fullName>
    </recommendedName>
</protein>
<organism evidence="1 2">
    <name type="scientific">Friedmanniomyces simplex</name>
    <dbReference type="NCBI Taxonomy" id="329884"/>
    <lineage>
        <taxon>Eukaryota</taxon>
        <taxon>Fungi</taxon>
        <taxon>Dikarya</taxon>
        <taxon>Ascomycota</taxon>
        <taxon>Pezizomycotina</taxon>
        <taxon>Dothideomycetes</taxon>
        <taxon>Dothideomycetidae</taxon>
        <taxon>Mycosphaerellales</taxon>
        <taxon>Teratosphaeriaceae</taxon>
        <taxon>Friedmanniomyces</taxon>
    </lineage>
</organism>
<dbReference type="PANTHER" id="PTHR38436:SF1">
    <property type="entry name" value="ESTER CYCLASE"/>
    <property type="match status" value="1"/>
</dbReference>
<evidence type="ECO:0000313" key="1">
    <source>
        <dbReference type="EMBL" id="TKA77659.1"/>
    </source>
</evidence>
<dbReference type="Gene3D" id="3.10.450.50">
    <property type="match status" value="1"/>
</dbReference>
<reference evidence="1 2" key="1">
    <citation type="submission" date="2017-03" db="EMBL/GenBank/DDBJ databases">
        <title>Genomes of endolithic fungi from Antarctica.</title>
        <authorList>
            <person name="Coleine C."/>
            <person name="Masonjones S."/>
            <person name="Stajich J.E."/>
        </authorList>
    </citation>
    <scope>NUCLEOTIDE SEQUENCE [LARGE SCALE GENOMIC DNA]</scope>
    <source>
        <strain evidence="1 2">CCFEE 5184</strain>
    </source>
</reference>
<dbReference type="PANTHER" id="PTHR38436">
    <property type="entry name" value="POLYKETIDE CYCLASE SNOAL-LIKE DOMAIN"/>
    <property type="match status" value="1"/>
</dbReference>
<gene>
    <name evidence="1" type="ORF">B0A55_04617</name>
</gene>
<dbReference type="AlphaFoldDB" id="A0A4V5NJF3"/>
<dbReference type="OrthoDB" id="3863317at2759"/>
<sequence>MSAESSAATNVALMRRFVTEIQQNGNFDLIDELTHPDFFDHTAQPGQSPHRDGVHAIMRYIHSTITDLKIEIIHCISDGKVVATTKVLRGKQVGEIFGKPATNGMIEMRIMDFLTAVDGQFKDHWATLGAIQDV</sequence>
<dbReference type="Pfam" id="PF07366">
    <property type="entry name" value="SnoaL"/>
    <property type="match status" value="1"/>
</dbReference>
<dbReference type="InterPro" id="IPR032710">
    <property type="entry name" value="NTF2-like_dom_sf"/>
</dbReference>
<dbReference type="EMBL" id="NAJQ01000132">
    <property type="protein sequence ID" value="TKA77659.1"/>
    <property type="molecule type" value="Genomic_DNA"/>
</dbReference>
<accession>A0A4V5NJF3</accession>
<evidence type="ECO:0000313" key="2">
    <source>
        <dbReference type="Proteomes" id="UP000309340"/>
    </source>
</evidence>